<protein>
    <submittedName>
        <fullName evidence="2">Polysaccharide deacetylase family protein</fullName>
    </submittedName>
</protein>
<evidence type="ECO:0000259" key="1">
    <source>
        <dbReference type="PROSITE" id="PS51677"/>
    </source>
</evidence>
<dbReference type="PANTHER" id="PTHR10587:SF137">
    <property type="entry name" value="4-DEOXY-4-FORMAMIDO-L-ARABINOSE-PHOSPHOUNDECAPRENOL DEFORMYLASE ARND-RELATED"/>
    <property type="match status" value="1"/>
</dbReference>
<dbReference type="SUPFAM" id="SSF88713">
    <property type="entry name" value="Glycoside hydrolase/deacetylase"/>
    <property type="match status" value="1"/>
</dbReference>
<dbReference type="PANTHER" id="PTHR10587">
    <property type="entry name" value="GLYCOSYL TRANSFERASE-RELATED"/>
    <property type="match status" value="1"/>
</dbReference>
<dbReference type="Proteomes" id="UP000320048">
    <property type="component" value="Unassembled WGS sequence"/>
</dbReference>
<dbReference type="PROSITE" id="PS51677">
    <property type="entry name" value="NODB"/>
    <property type="match status" value="1"/>
</dbReference>
<dbReference type="Pfam" id="PF01522">
    <property type="entry name" value="Polysacc_deac_1"/>
    <property type="match status" value="1"/>
</dbReference>
<feature type="domain" description="NodB homology" evidence="1">
    <location>
        <begin position="45"/>
        <end position="229"/>
    </location>
</feature>
<dbReference type="EMBL" id="VBAO01000144">
    <property type="protein sequence ID" value="TMI82054.1"/>
    <property type="molecule type" value="Genomic_DNA"/>
</dbReference>
<sequence>MPGDLRMPLTAAAGLLGGVAAYTVGTQVMAGTIQVGVIKRGPARPQVALTFDDGPDPEHTPRILEALAAAGVQATFFMIGRHAEAAPRVARTVAAAGHDLGNHTYSHRHLWTLPPWATVAEVDLGAAAVADATGVFPRYFRPPWGMFNWAAYVRAGQLGEERVLWSVRPEGWLGPVTAGEMAARVIRWAHPGAVIDLHDRGGHPTTPRATWTALPGVIAGLRARGFSVVPLRLLLDAAP</sequence>
<reference evidence="2 3" key="1">
    <citation type="journal article" date="2019" name="Nat. Microbiol.">
        <title>Mediterranean grassland soil C-N compound turnover is dependent on rainfall and depth, and is mediated by genomically divergent microorganisms.</title>
        <authorList>
            <person name="Diamond S."/>
            <person name="Andeer P.F."/>
            <person name="Li Z."/>
            <person name="Crits-Christoph A."/>
            <person name="Burstein D."/>
            <person name="Anantharaman K."/>
            <person name="Lane K.R."/>
            <person name="Thomas B.C."/>
            <person name="Pan C."/>
            <person name="Northen T.R."/>
            <person name="Banfield J.F."/>
        </authorList>
    </citation>
    <scope>NUCLEOTIDE SEQUENCE [LARGE SCALE GENOMIC DNA]</scope>
    <source>
        <strain evidence="2">NP_7</strain>
    </source>
</reference>
<proteinExistence type="predicted"/>
<organism evidence="2 3">
    <name type="scientific">Candidatus Segetimicrobium genomatis</name>
    <dbReference type="NCBI Taxonomy" id="2569760"/>
    <lineage>
        <taxon>Bacteria</taxon>
        <taxon>Bacillati</taxon>
        <taxon>Candidatus Sysuimicrobiota</taxon>
        <taxon>Candidatus Sysuimicrobiia</taxon>
        <taxon>Candidatus Sysuimicrobiales</taxon>
        <taxon>Candidatus Segetimicrobiaceae</taxon>
        <taxon>Candidatus Segetimicrobium</taxon>
    </lineage>
</organism>
<name>A0A537JEU6_9BACT</name>
<dbReference type="InterPro" id="IPR011330">
    <property type="entry name" value="Glyco_hydro/deAcase_b/a-brl"/>
</dbReference>
<dbReference type="Gene3D" id="3.20.20.370">
    <property type="entry name" value="Glycoside hydrolase/deacetylase"/>
    <property type="match status" value="1"/>
</dbReference>
<accession>A0A537JEU6</accession>
<evidence type="ECO:0000313" key="2">
    <source>
        <dbReference type="EMBL" id="TMI82054.1"/>
    </source>
</evidence>
<dbReference type="CDD" id="cd10959">
    <property type="entry name" value="CE4_NodB_like_3"/>
    <property type="match status" value="1"/>
</dbReference>
<dbReference type="InterPro" id="IPR050248">
    <property type="entry name" value="Polysacc_deacetylase_ArnD"/>
</dbReference>
<dbReference type="InterPro" id="IPR002509">
    <property type="entry name" value="NODB_dom"/>
</dbReference>
<dbReference type="GO" id="GO:0016810">
    <property type="term" value="F:hydrolase activity, acting on carbon-nitrogen (but not peptide) bonds"/>
    <property type="evidence" value="ECO:0007669"/>
    <property type="project" value="InterPro"/>
</dbReference>
<evidence type="ECO:0000313" key="3">
    <source>
        <dbReference type="Proteomes" id="UP000320048"/>
    </source>
</evidence>
<comment type="caution">
    <text evidence="2">The sequence shown here is derived from an EMBL/GenBank/DDBJ whole genome shotgun (WGS) entry which is preliminary data.</text>
</comment>
<dbReference type="GO" id="GO:0005975">
    <property type="term" value="P:carbohydrate metabolic process"/>
    <property type="evidence" value="ECO:0007669"/>
    <property type="project" value="InterPro"/>
</dbReference>
<gene>
    <name evidence="2" type="ORF">E6H04_05525</name>
</gene>
<dbReference type="AlphaFoldDB" id="A0A537JEU6"/>